<proteinExistence type="predicted"/>
<evidence type="ECO:0000313" key="2">
    <source>
        <dbReference type="Proteomes" id="UP000265663"/>
    </source>
</evidence>
<dbReference type="Proteomes" id="UP000265663">
    <property type="component" value="Unassembled WGS sequence"/>
</dbReference>
<organism evidence="1 2">
    <name type="scientific">Pyrenophora seminiperda CCB06</name>
    <dbReference type="NCBI Taxonomy" id="1302712"/>
    <lineage>
        <taxon>Eukaryota</taxon>
        <taxon>Fungi</taxon>
        <taxon>Dikarya</taxon>
        <taxon>Ascomycota</taxon>
        <taxon>Pezizomycotina</taxon>
        <taxon>Dothideomycetes</taxon>
        <taxon>Pleosporomycetidae</taxon>
        <taxon>Pleosporales</taxon>
        <taxon>Pleosporineae</taxon>
        <taxon>Pleosporaceae</taxon>
        <taxon>Pyrenophora</taxon>
    </lineage>
</organism>
<sequence>MLLFFAGASIIDITTERESPRSDFNRPLFMKGINFSANIAQWNTTVLPYIRQLTFRIASTVDVYWFDAMIRSRALPGLMNNVTKLDLTGFHWFSGISPNRSVNPYLASASQLSSLREVSFTLHAASITTSLWSERQAIELEITDPVRSQARRVLTLRTVLVKYGLDAFFNCTKLEHISLMYINSDIVTANIQFKDPEKLIEAIEKWLASGFKKRQQQVLVTSSQAT</sequence>
<name>A0A3M7M5B3_9PLEO</name>
<protein>
    <submittedName>
        <fullName evidence="1">Uncharacterized protein</fullName>
    </submittedName>
</protein>
<keyword evidence="2" id="KW-1185">Reference proteome</keyword>
<dbReference type="OrthoDB" id="3794650at2759"/>
<dbReference type="AlphaFoldDB" id="A0A3M7M5B3"/>
<dbReference type="EMBL" id="KE747818">
    <property type="protein sequence ID" value="RMZ69648.1"/>
    <property type="molecule type" value="Genomic_DNA"/>
</dbReference>
<gene>
    <name evidence="1" type="ORF">GMOD_00006484</name>
</gene>
<reference evidence="1 2" key="1">
    <citation type="journal article" date="2014" name="PLoS ONE">
        <title>De novo Genome Assembly of the Fungal Plant Pathogen Pyrenophora semeniperda.</title>
        <authorList>
            <person name="Soliai M.M."/>
            <person name="Meyer S.E."/>
            <person name="Udall J.A."/>
            <person name="Elzinga D.E."/>
            <person name="Hermansen R.A."/>
            <person name="Bodily P.M."/>
            <person name="Hart A.A."/>
            <person name="Coleman C.E."/>
        </authorList>
    </citation>
    <scope>NUCLEOTIDE SEQUENCE [LARGE SCALE GENOMIC DNA]</scope>
    <source>
        <strain evidence="1 2">CCB06</strain>
        <tissue evidence="1">Mycelium</tissue>
    </source>
</reference>
<evidence type="ECO:0000313" key="1">
    <source>
        <dbReference type="EMBL" id="RMZ69648.1"/>
    </source>
</evidence>
<accession>A0A3M7M5B3</accession>